<dbReference type="HOGENOM" id="CLU_2844551_0_0_12"/>
<keyword evidence="2" id="KW-1185">Reference proteome</keyword>
<sequence length="65" mass="7951">MRLFPHEILIKNLKQEIPVDAKRQYLTQEQAYDRLKAWTGQDFGLNVKKWEEWFRKDGKLSMKKQ</sequence>
<name>H2CEV7_9LEPT</name>
<dbReference type="EMBL" id="JH597773">
    <property type="protein sequence ID" value="EHQ07721.1"/>
    <property type="molecule type" value="Genomic_DNA"/>
</dbReference>
<reference evidence="1 2" key="1">
    <citation type="submission" date="2011-10" db="EMBL/GenBank/DDBJ databases">
        <title>The Improved High-Quality Draft genome of Leptonema illini DSM 21528.</title>
        <authorList>
            <consortium name="US DOE Joint Genome Institute (JGI-PGF)"/>
            <person name="Lucas S."/>
            <person name="Copeland A."/>
            <person name="Lapidus A."/>
            <person name="Glavina del Rio T."/>
            <person name="Dalin E."/>
            <person name="Tice H."/>
            <person name="Bruce D."/>
            <person name="Goodwin L."/>
            <person name="Pitluck S."/>
            <person name="Peters L."/>
            <person name="Mikhailova N."/>
            <person name="Held B."/>
            <person name="Kyrpides N."/>
            <person name="Mavromatis K."/>
            <person name="Ivanova N."/>
            <person name="Markowitz V."/>
            <person name="Cheng J.-F."/>
            <person name="Hugenholtz P."/>
            <person name="Woyke T."/>
            <person name="Wu D."/>
            <person name="Gronow S."/>
            <person name="Wellnitz S."/>
            <person name="Brambilla E.-M."/>
            <person name="Klenk H.-P."/>
            <person name="Eisen J.A."/>
        </authorList>
    </citation>
    <scope>NUCLEOTIDE SEQUENCE [LARGE SCALE GENOMIC DNA]</scope>
    <source>
        <strain evidence="1 2">DSM 21528</strain>
    </source>
</reference>
<evidence type="ECO:0000313" key="2">
    <source>
        <dbReference type="Proteomes" id="UP000005737"/>
    </source>
</evidence>
<accession>H2CEV7</accession>
<evidence type="ECO:0000313" key="1">
    <source>
        <dbReference type="EMBL" id="EHQ07721.1"/>
    </source>
</evidence>
<dbReference type="AlphaFoldDB" id="H2CEV7"/>
<protein>
    <submittedName>
        <fullName evidence="1">Uncharacterized protein</fullName>
    </submittedName>
</protein>
<dbReference type="Proteomes" id="UP000005737">
    <property type="component" value="Unassembled WGS sequence"/>
</dbReference>
<proteinExistence type="predicted"/>
<gene>
    <name evidence="1" type="ORF">Lepil_3056</name>
</gene>
<organism evidence="1 2">
    <name type="scientific">Leptonema illini DSM 21528</name>
    <dbReference type="NCBI Taxonomy" id="929563"/>
    <lineage>
        <taxon>Bacteria</taxon>
        <taxon>Pseudomonadati</taxon>
        <taxon>Spirochaetota</taxon>
        <taxon>Spirochaetia</taxon>
        <taxon>Leptospirales</taxon>
        <taxon>Leptospiraceae</taxon>
        <taxon>Leptonema</taxon>
    </lineage>
</organism>